<dbReference type="InterPro" id="IPR040256">
    <property type="entry name" value="At4g02000-like"/>
</dbReference>
<evidence type="ECO:0000313" key="4">
    <source>
        <dbReference type="Proteomes" id="UP000467841"/>
    </source>
</evidence>
<comment type="caution">
    <text evidence="3">The sequence shown here is derived from an EMBL/GenBank/DDBJ whole genome shotgun (WGS) entry which is preliminary data.</text>
</comment>
<dbReference type="AlphaFoldDB" id="A0A6D2JVA5"/>
<feature type="region of interest" description="Disordered" evidence="1">
    <location>
        <begin position="286"/>
        <end position="346"/>
    </location>
</feature>
<evidence type="ECO:0000259" key="2">
    <source>
        <dbReference type="Pfam" id="PF14111"/>
    </source>
</evidence>
<name>A0A6D2JVA5_9BRAS</name>
<dbReference type="PANTHER" id="PTHR31286">
    <property type="entry name" value="GLYCINE-RICH CELL WALL STRUCTURAL PROTEIN 1.8-LIKE"/>
    <property type="match status" value="1"/>
</dbReference>
<dbReference type="Pfam" id="PF14111">
    <property type="entry name" value="DUF4283"/>
    <property type="match status" value="1"/>
</dbReference>
<dbReference type="InterPro" id="IPR025558">
    <property type="entry name" value="DUF4283"/>
</dbReference>
<dbReference type="Proteomes" id="UP000467841">
    <property type="component" value="Unassembled WGS sequence"/>
</dbReference>
<feature type="region of interest" description="Disordered" evidence="1">
    <location>
        <begin position="1"/>
        <end position="20"/>
    </location>
</feature>
<proteinExistence type="predicted"/>
<evidence type="ECO:0000313" key="3">
    <source>
        <dbReference type="EMBL" id="CAA7043735.1"/>
    </source>
</evidence>
<gene>
    <name evidence="3" type="ORF">MERR_LOCUS30970</name>
</gene>
<reference evidence="3" key="1">
    <citation type="submission" date="2020-01" db="EMBL/GenBank/DDBJ databases">
        <authorList>
            <person name="Mishra B."/>
        </authorList>
    </citation>
    <scope>NUCLEOTIDE SEQUENCE [LARGE SCALE GENOMIC DNA]</scope>
</reference>
<feature type="compositionally biased region" description="Basic and acidic residues" evidence="1">
    <location>
        <begin position="289"/>
        <end position="300"/>
    </location>
</feature>
<organism evidence="3 4">
    <name type="scientific">Microthlaspi erraticum</name>
    <dbReference type="NCBI Taxonomy" id="1685480"/>
    <lineage>
        <taxon>Eukaryota</taxon>
        <taxon>Viridiplantae</taxon>
        <taxon>Streptophyta</taxon>
        <taxon>Embryophyta</taxon>
        <taxon>Tracheophyta</taxon>
        <taxon>Spermatophyta</taxon>
        <taxon>Magnoliopsida</taxon>
        <taxon>eudicotyledons</taxon>
        <taxon>Gunneridae</taxon>
        <taxon>Pentapetalae</taxon>
        <taxon>rosids</taxon>
        <taxon>malvids</taxon>
        <taxon>Brassicales</taxon>
        <taxon>Brassicaceae</taxon>
        <taxon>Coluteocarpeae</taxon>
        <taxon>Microthlaspi</taxon>
    </lineage>
</organism>
<feature type="compositionally biased region" description="Basic and acidic residues" evidence="1">
    <location>
        <begin position="312"/>
        <end position="324"/>
    </location>
</feature>
<dbReference type="EMBL" id="CACVBM020001285">
    <property type="protein sequence ID" value="CAA7043735.1"/>
    <property type="molecule type" value="Genomic_DNA"/>
</dbReference>
<dbReference type="OrthoDB" id="1110902at2759"/>
<dbReference type="PANTHER" id="PTHR31286:SF159">
    <property type="entry name" value="DUF4283 DOMAIN-CONTAINING PROTEIN"/>
    <property type="match status" value="1"/>
</dbReference>
<accession>A0A6D2JVA5</accession>
<sequence>MSEALPYPPFPPDPNSSQSAEVEMIDSPIIQGFNSTGGGGAAPPTFPTSSSLGCGSGFNWAKNLSSTSKIPESAVPVTISDSGRPRVKVSNEVFQRGAKLHSDYVVGIFYGKPPSYGKIWGVLNYLWGKDKRVAIHNLTKNAFLFHIPSPSLRRKILQHELWRVGDSPFLVTEWRSKFSFNPPSLDRAPVWASIKGIPFDLITPEGLGIVCRSLGRAVDHKPFTSINSAEVKVVVDLTKPLPPEVELERDDGKILVLQVTYPWLPPSCSLCGEIGHKDTLCPRVYGPENKPRDYGSDNKKRSQVKPRSGAPPHEHSQIPKKEIISSKQAIWKPVDLPPKDSPSMDE</sequence>
<protein>
    <recommendedName>
        <fullName evidence="2">DUF4283 domain-containing protein</fullName>
    </recommendedName>
</protein>
<feature type="compositionally biased region" description="Pro residues" evidence="1">
    <location>
        <begin position="1"/>
        <end position="14"/>
    </location>
</feature>
<evidence type="ECO:0000256" key="1">
    <source>
        <dbReference type="SAM" id="MobiDB-lite"/>
    </source>
</evidence>
<keyword evidence="4" id="KW-1185">Reference proteome</keyword>
<feature type="domain" description="DUF4283" evidence="2">
    <location>
        <begin position="99"/>
        <end position="182"/>
    </location>
</feature>